<keyword evidence="3" id="KW-0349">Heme</keyword>
<dbReference type="GO" id="GO:0005506">
    <property type="term" value="F:iron ion binding"/>
    <property type="evidence" value="ECO:0007669"/>
    <property type="project" value="InterPro"/>
</dbReference>
<evidence type="ECO:0000256" key="1">
    <source>
        <dbReference type="ARBA" id="ARBA00001971"/>
    </source>
</evidence>
<accession>A0A835H4Q9</accession>
<evidence type="ECO:0000256" key="5">
    <source>
        <dbReference type="ARBA" id="ARBA00022723"/>
    </source>
</evidence>
<evidence type="ECO:0000256" key="9">
    <source>
        <dbReference type="ARBA" id="ARBA00023136"/>
    </source>
</evidence>
<reference evidence="10 11" key="1">
    <citation type="submission" date="2020-10" db="EMBL/GenBank/DDBJ databases">
        <title>The Coptis chinensis genome and diversification of protoberbering-type alkaloids.</title>
        <authorList>
            <person name="Wang B."/>
            <person name="Shu S."/>
            <person name="Song C."/>
            <person name="Liu Y."/>
        </authorList>
    </citation>
    <scope>NUCLEOTIDE SEQUENCE [LARGE SCALE GENOMIC DNA]</scope>
    <source>
        <strain evidence="10">HL-2020</strain>
        <tissue evidence="10">Leaf</tissue>
    </source>
</reference>
<dbReference type="Proteomes" id="UP000631114">
    <property type="component" value="Unassembled WGS sequence"/>
</dbReference>
<evidence type="ECO:0000256" key="8">
    <source>
        <dbReference type="ARBA" id="ARBA00023004"/>
    </source>
</evidence>
<evidence type="ECO:0000256" key="7">
    <source>
        <dbReference type="ARBA" id="ARBA00023002"/>
    </source>
</evidence>
<comment type="subcellular location">
    <subcellularLocation>
        <location evidence="2">Membrane</location>
    </subcellularLocation>
</comment>
<name>A0A835H4Q9_9MAGN</name>
<keyword evidence="6" id="KW-1133">Transmembrane helix</keyword>
<dbReference type="PANTHER" id="PTHR47947">
    <property type="entry name" value="CYTOCHROME P450 82C3-RELATED"/>
    <property type="match status" value="1"/>
</dbReference>
<evidence type="ECO:0000313" key="11">
    <source>
        <dbReference type="Proteomes" id="UP000631114"/>
    </source>
</evidence>
<keyword evidence="7" id="KW-0560">Oxidoreductase</keyword>
<dbReference type="AlphaFoldDB" id="A0A835H4Q9"/>
<dbReference type="GO" id="GO:0020037">
    <property type="term" value="F:heme binding"/>
    <property type="evidence" value="ECO:0007669"/>
    <property type="project" value="InterPro"/>
</dbReference>
<evidence type="ECO:0000256" key="2">
    <source>
        <dbReference type="ARBA" id="ARBA00004370"/>
    </source>
</evidence>
<keyword evidence="9" id="KW-0472">Membrane</keyword>
<dbReference type="InterPro" id="IPR036396">
    <property type="entry name" value="Cyt_P450_sf"/>
</dbReference>
<comment type="cofactor">
    <cofactor evidence="1">
        <name>heme</name>
        <dbReference type="ChEBI" id="CHEBI:30413"/>
    </cofactor>
</comment>
<evidence type="ECO:0008006" key="12">
    <source>
        <dbReference type="Google" id="ProtNLM"/>
    </source>
</evidence>
<keyword evidence="8" id="KW-0408">Iron</keyword>
<comment type="caution">
    <text evidence="10">The sequence shown here is derived from an EMBL/GenBank/DDBJ whole genome shotgun (WGS) entry which is preliminary data.</text>
</comment>
<evidence type="ECO:0000313" key="10">
    <source>
        <dbReference type="EMBL" id="KAF9591642.1"/>
    </source>
</evidence>
<dbReference type="Gene3D" id="1.20.930.50">
    <property type="match status" value="1"/>
</dbReference>
<evidence type="ECO:0000256" key="3">
    <source>
        <dbReference type="ARBA" id="ARBA00022617"/>
    </source>
</evidence>
<dbReference type="GO" id="GO:0016705">
    <property type="term" value="F:oxidoreductase activity, acting on paired donors, with incorporation or reduction of molecular oxygen"/>
    <property type="evidence" value="ECO:0007669"/>
    <property type="project" value="InterPro"/>
</dbReference>
<sequence>MDQSSVYSSTTSYLGTNLRVLASRPSSVAMEAMGYNCAMFGMAPYGSYWREVRKIAIVELLSVQRLELLKHVRISEINTCIKELYQAWTANSNNGKTPLSMDMQGWFRAGILD</sequence>
<dbReference type="GO" id="GO:0004497">
    <property type="term" value="F:monooxygenase activity"/>
    <property type="evidence" value="ECO:0007669"/>
    <property type="project" value="InterPro"/>
</dbReference>
<dbReference type="InterPro" id="IPR050651">
    <property type="entry name" value="Plant_Cytochrome_P450_Monoox"/>
</dbReference>
<protein>
    <recommendedName>
        <fullName evidence="12">Cytochrome P450</fullName>
    </recommendedName>
</protein>
<dbReference type="OrthoDB" id="2789670at2759"/>
<dbReference type="EMBL" id="JADFTS010000008">
    <property type="protein sequence ID" value="KAF9591642.1"/>
    <property type="molecule type" value="Genomic_DNA"/>
</dbReference>
<organism evidence="10 11">
    <name type="scientific">Coptis chinensis</name>
    <dbReference type="NCBI Taxonomy" id="261450"/>
    <lineage>
        <taxon>Eukaryota</taxon>
        <taxon>Viridiplantae</taxon>
        <taxon>Streptophyta</taxon>
        <taxon>Embryophyta</taxon>
        <taxon>Tracheophyta</taxon>
        <taxon>Spermatophyta</taxon>
        <taxon>Magnoliopsida</taxon>
        <taxon>Ranunculales</taxon>
        <taxon>Ranunculaceae</taxon>
        <taxon>Coptidoideae</taxon>
        <taxon>Coptis</taxon>
    </lineage>
</organism>
<evidence type="ECO:0000256" key="6">
    <source>
        <dbReference type="ARBA" id="ARBA00022989"/>
    </source>
</evidence>
<proteinExistence type="predicted"/>
<dbReference type="SUPFAM" id="SSF48264">
    <property type="entry name" value="Cytochrome P450"/>
    <property type="match status" value="1"/>
</dbReference>
<keyword evidence="11" id="KW-1185">Reference proteome</keyword>
<evidence type="ECO:0000256" key="4">
    <source>
        <dbReference type="ARBA" id="ARBA00022692"/>
    </source>
</evidence>
<keyword evidence="5" id="KW-0479">Metal-binding</keyword>
<gene>
    <name evidence="10" type="ORF">IFM89_005223</name>
</gene>
<dbReference type="PANTHER" id="PTHR47947:SF26">
    <property type="entry name" value="CYTOCHROME P450"/>
    <property type="match status" value="1"/>
</dbReference>
<keyword evidence="4" id="KW-0812">Transmembrane</keyword>
<dbReference type="GO" id="GO:0016020">
    <property type="term" value="C:membrane"/>
    <property type="evidence" value="ECO:0007669"/>
    <property type="project" value="UniProtKB-SubCell"/>
</dbReference>